<reference evidence="1 2" key="1">
    <citation type="submission" date="2019-03" db="EMBL/GenBank/DDBJ databases">
        <title>Genomic Encyclopedia of Archaeal and Bacterial Type Strains, Phase II (KMG-II): from individual species to whole genera.</title>
        <authorList>
            <person name="Goeker M."/>
        </authorList>
    </citation>
    <scope>NUCLEOTIDE SEQUENCE [LARGE SCALE GENOMIC DNA]</scope>
    <source>
        <strain evidence="1 2">DSM 25687</strain>
    </source>
</reference>
<dbReference type="EMBL" id="SNXR01000011">
    <property type="protein sequence ID" value="TDP61059.1"/>
    <property type="molecule type" value="Genomic_DNA"/>
</dbReference>
<sequence>MLKTNYYYFEHGISFKNIYLLKKIGMKKITQLLALLLIVSSCGVRQTRDMLTSGEYDGAIQNAVDGLKGNKNAKGKQDYVYLLEEAFAKAKDRDLRNINTWFKDANPQNLEKIYNTYVQLNNRQEQIRPLLPLKLLKEGRDAIFPFDDYSDQIVSSKNALAKYLYDNSKALLINKDKMVLRRAYDDLIYLKNLSPGFKDTDKLIEEARFKGTDFVSVYTKNETNMVIPVRLENDLLDFSTLGLNDKWTVYHSNRQKGIDYDYGLVVNFRQINISPEQVKEKELQKEKIIKVGLKNLLNANGQVVKDSLGNAIKVDDMRTVRATVYEFAQFKACQVTAKVDYIDFRTNQLLQTFPLASEFTFNHIYSRFKGDKRACEQEYYPNFDRRAVPFPSNEQMVFDTGNDLKNKLKEIITRNKFRR</sequence>
<gene>
    <name evidence="1" type="ORF">BC748_0667</name>
</gene>
<organism evidence="1 2">
    <name type="scientific">Flavobacterium dankookense</name>
    <dbReference type="NCBI Taxonomy" id="706186"/>
    <lineage>
        <taxon>Bacteria</taxon>
        <taxon>Pseudomonadati</taxon>
        <taxon>Bacteroidota</taxon>
        <taxon>Flavobacteriia</taxon>
        <taxon>Flavobacteriales</taxon>
        <taxon>Flavobacteriaceae</taxon>
        <taxon>Flavobacterium</taxon>
    </lineage>
</organism>
<evidence type="ECO:0000313" key="1">
    <source>
        <dbReference type="EMBL" id="TDP61059.1"/>
    </source>
</evidence>
<dbReference type="Proteomes" id="UP000295260">
    <property type="component" value="Unassembled WGS sequence"/>
</dbReference>
<dbReference type="AlphaFoldDB" id="A0A4R6QHJ5"/>
<name>A0A4R6QHJ5_9FLAO</name>
<comment type="caution">
    <text evidence="1">The sequence shown here is derived from an EMBL/GenBank/DDBJ whole genome shotgun (WGS) entry which is preliminary data.</text>
</comment>
<accession>A0A4R6QHJ5</accession>
<protein>
    <submittedName>
        <fullName evidence="1">Uncharacterized protein</fullName>
    </submittedName>
</protein>
<proteinExistence type="predicted"/>
<keyword evidence="2" id="KW-1185">Reference proteome</keyword>
<evidence type="ECO:0000313" key="2">
    <source>
        <dbReference type="Proteomes" id="UP000295260"/>
    </source>
</evidence>